<feature type="region of interest" description="Disordered" evidence="1">
    <location>
        <begin position="491"/>
        <end position="537"/>
    </location>
</feature>
<evidence type="ECO:0000256" key="1">
    <source>
        <dbReference type="SAM" id="MobiDB-lite"/>
    </source>
</evidence>
<dbReference type="EMBL" id="LKCW01000001">
    <property type="protein sequence ID" value="KPM46434.1"/>
    <property type="molecule type" value="Genomic_DNA"/>
</dbReference>
<comment type="caution">
    <text evidence="2">The sequence shown here is derived from an EMBL/GenBank/DDBJ whole genome shotgun (WGS) entry which is preliminary data.</text>
</comment>
<sequence length="537" mass="59691">MPPSLRSDVKKTTPRRAGRGRDQDDQNESSSVVASRARERTSSRPRSSSRPKPRANVAESGRDVIEEEEKETEKNKKKESEGKKKKRGGKEDDNFAQLNLSVRLKDEATAAFHRKKRHGILCLYFYFAYGRLLHSGPLHITFAKDGTLVASKKDPGYDDDRIRSSRTYTKPIDLRPDDCADQVLPPLNATHLGLSRAFSTPLTGLAIGSIIFLIAVWADSLAGGLLVVLATDVLRLTQRKVSYIWNYEEYESTQYASPDQQAQSLFSNGARILAGYGNLAFAMLLSGRPPNTSVGLNIQYARLVHEVASPAFGKLQMTASMLDKLELRAQSKKDGRELGGDSLSDEIFGTQMMFHGAHRDFEDACKDSFSAVQSWHGRALFDLETLHRLISDISDDDDYAAYKAMNAFENSIINSGKEPGLMERNVRRAYIRAGKLIKALDAMEMANNVSIRFVREKLNVDISVDETPGGPISGRDKAEADKTLIMAASTKISRRVPGPRSADTQSRRRHSQTRRGRCVNYAQHQQLGGDAADEPPR</sequence>
<feature type="compositionally biased region" description="Basic residues" evidence="1">
    <location>
        <begin position="507"/>
        <end position="517"/>
    </location>
</feature>
<dbReference type="OrthoDB" id="10320437at2759"/>
<protein>
    <submittedName>
        <fullName evidence="2">Uncharacterized protein</fullName>
    </submittedName>
</protein>
<evidence type="ECO:0000313" key="2">
    <source>
        <dbReference type="EMBL" id="KPM46434.1"/>
    </source>
</evidence>
<gene>
    <name evidence="2" type="ORF">AK830_g13</name>
</gene>
<reference evidence="2 3" key="1">
    <citation type="submission" date="2015-09" db="EMBL/GenBank/DDBJ databases">
        <title>Draft genome of a European isolate of the apple canker pathogen Neonectria ditissima.</title>
        <authorList>
            <person name="Gomez-Cortecero A."/>
            <person name="Harrison R.J."/>
            <person name="Armitage A.D."/>
        </authorList>
    </citation>
    <scope>NUCLEOTIDE SEQUENCE [LARGE SCALE GENOMIC DNA]</scope>
    <source>
        <strain evidence="2 3">R09/05</strain>
    </source>
</reference>
<feature type="compositionally biased region" description="Basic and acidic residues" evidence="1">
    <location>
        <begin position="71"/>
        <end position="82"/>
    </location>
</feature>
<dbReference type="Proteomes" id="UP000050424">
    <property type="component" value="Unassembled WGS sequence"/>
</dbReference>
<dbReference type="AlphaFoldDB" id="A0A0P7BYW2"/>
<organism evidence="2 3">
    <name type="scientific">Neonectria ditissima</name>
    <dbReference type="NCBI Taxonomy" id="78410"/>
    <lineage>
        <taxon>Eukaryota</taxon>
        <taxon>Fungi</taxon>
        <taxon>Dikarya</taxon>
        <taxon>Ascomycota</taxon>
        <taxon>Pezizomycotina</taxon>
        <taxon>Sordariomycetes</taxon>
        <taxon>Hypocreomycetidae</taxon>
        <taxon>Hypocreales</taxon>
        <taxon>Nectriaceae</taxon>
        <taxon>Neonectria</taxon>
    </lineage>
</organism>
<name>A0A0P7BYW2_9HYPO</name>
<proteinExistence type="predicted"/>
<evidence type="ECO:0000313" key="3">
    <source>
        <dbReference type="Proteomes" id="UP000050424"/>
    </source>
</evidence>
<keyword evidence="3" id="KW-1185">Reference proteome</keyword>
<accession>A0A0P7BYW2</accession>
<feature type="region of interest" description="Disordered" evidence="1">
    <location>
        <begin position="1"/>
        <end position="91"/>
    </location>
</feature>